<organism evidence="1 2">
    <name type="scientific">Rhabditophanes sp. KR3021</name>
    <dbReference type="NCBI Taxonomy" id="114890"/>
    <lineage>
        <taxon>Eukaryota</taxon>
        <taxon>Metazoa</taxon>
        <taxon>Ecdysozoa</taxon>
        <taxon>Nematoda</taxon>
        <taxon>Chromadorea</taxon>
        <taxon>Rhabditida</taxon>
        <taxon>Tylenchina</taxon>
        <taxon>Panagrolaimomorpha</taxon>
        <taxon>Strongyloidoidea</taxon>
        <taxon>Alloionematidae</taxon>
        <taxon>Rhabditophanes</taxon>
    </lineage>
</organism>
<name>A0AC35TZR1_9BILA</name>
<accession>A0AC35TZR1</accession>
<evidence type="ECO:0000313" key="1">
    <source>
        <dbReference type="Proteomes" id="UP000095286"/>
    </source>
</evidence>
<protein>
    <submittedName>
        <fullName evidence="2">G_PROTEIN_RECEP_F1_2 domain-containing protein</fullName>
    </submittedName>
</protein>
<dbReference type="Proteomes" id="UP000095286">
    <property type="component" value="Unplaced"/>
</dbReference>
<proteinExistence type="predicted"/>
<sequence length="216" mass="24970">MDKARGVTSYVMRFIIALIAIERSFFVKYCRHYDKVKSVWFLAVITVLVIFVSFLICFITMNYKINQLCITAFFIVTEVCIIATFFNLYLTRKIQRITLQDPSHDLTLGGKFSLRQNVQAITFIVASMPWIITFQIISLILLPICLMQPFVSNFQVWWNMVCMLEDLFSLIGIYKAGALMPNNHFLIDRCIKRNVVGFAINDKENQPTNGQTNIVP</sequence>
<reference evidence="2" key="1">
    <citation type="submission" date="2016-11" db="UniProtKB">
        <authorList>
            <consortium name="WormBaseParasite"/>
        </authorList>
    </citation>
    <scope>IDENTIFICATION</scope>
    <source>
        <strain evidence="2">KR3021</strain>
    </source>
</reference>
<evidence type="ECO:0000313" key="2">
    <source>
        <dbReference type="WBParaSite" id="RSKR_0000604933.1"/>
    </source>
</evidence>
<dbReference type="WBParaSite" id="RSKR_0000604933.1">
    <property type="protein sequence ID" value="RSKR_0000604933.1"/>
    <property type="gene ID" value="RSKR_0000604933"/>
</dbReference>